<keyword evidence="2" id="KW-0812">Transmembrane</keyword>
<evidence type="ECO:0000256" key="1">
    <source>
        <dbReference type="PIRNR" id="PIRNR003097"/>
    </source>
</evidence>
<organism evidence="4 5">
    <name type="scientific">Candidatus Raymondbacteria bacterium RIFOXYD12_FULL_49_13</name>
    <dbReference type="NCBI Taxonomy" id="1817890"/>
    <lineage>
        <taxon>Bacteria</taxon>
        <taxon>Raymondiibacteriota</taxon>
    </lineage>
</organism>
<dbReference type="PANTHER" id="PTHR47755">
    <property type="entry name" value="CELL DIVISION PROTEIN FTSX"/>
    <property type="match status" value="1"/>
</dbReference>
<comment type="similarity">
    <text evidence="1">Belongs to the ABC-4 integral membrane protein family. FtsX subfamily.</text>
</comment>
<dbReference type="GO" id="GO:0051301">
    <property type="term" value="P:cell division"/>
    <property type="evidence" value="ECO:0007669"/>
    <property type="project" value="UniProtKB-KW"/>
</dbReference>
<dbReference type="AlphaFoldDB" id="A0A1F7EZR8"/>
<dbReference type="Gene3D" id="3.30.70.3040">
    <property type="match status" value="1"/>
</dbReference>
<dbReference type="Proteomes" id="UP000179243">
    <property type="component" value="Unassembled WGS sequence"/>
</dbReference>
<feature type="transmembrane region" description="Helical" evidence="2">
    <location>
        <begin position="166"/>
        <end position="188"/>
    </location>
</feature>
<feature type="domain" description="FtsX extracellular" evidence="3">
    <location>
        <begin position="58"/>
        <end position="150"/>
    </location>
</feature>
<proteinExistence type="inferred from homology"/>
<evidence type="ECO:0000256" key="2">
    <source>
        <dbReference type="SAM" id="Phobius"/>
    </source>
</evidence>
<protein>
    <recommendedName>
        <fullName evidence="1">Cell division protein FtsX</fullName>
    </recommendedName>
</protein>
<feature type="transmembrane region" description="Helical" evidence="2">
    <location>
        <begin position="257"/>
        <end position="277"/>
    </location>
</feature>
<dbReference type="PIRSF" id="PIRSF003097">
    <property type="entry name" value="FtsX"/>
    <property type="match status" value="1"/>
</dbReference>
<gene>
    <name evidence="4" type="ORF">A2519_00065</name>
</gene>
<feature type="transmembrane region" description="Helical" evidence="2">
    <location>
        <begin position="21"/>
        <end position="45"/>
    </location>
</feature>
<dbReference type="InterPro" id="IPR040690">
    <property type="entry name" value="FtsX_ECD"/>
</dbReference>
<keyword evidence="2" id="KW-1133">Transmembrane helix</keyword>
<accession>A0A1F7EZR8</accession>
<reference evidence="4 5" key="1">
    <citation type="journal article" date="2016" name="Nat. Commun.">
        <title>Thousands of microbial genomes shed light on interconnected biogeochemical processes in an aquifer system.</title>
        <authorList>
            <person name="Anantharaman K."/>
            <person name="Brown C.T."/>
            <person name="Hug L.A."/>
            <person name="Sharon I."/>
            <person name="Castelle C.J."/>
            <person name="Probst A.J."/>
            <person name="Thomas B.C."/>
            <person name="Singh A."/>
            <person name="Wilkins M.J."/>
            <person name="Karaoz U."/>
            <person name="Brodie E.L."/>
            <person name="Williams K.H."/>
            <person name="Hubbard S.S."/>
            <person name="Banfield J.F."/>
        </authorList>
    </citation>
    <scope>NUCLEOTIDE SEQUENCE [LARGE SCALE GENOMIC DNA]</scope>
</reference>
<keyword evidence="1" id="KW-1003">Cell membrane</keyword>
<keyword evidence="1 2" id="KW-0472">Membrane</keyword>
<keyword evidence="1" id="KW-0131">Cell cycle</keyword>
<feature type="transmembrane region" description="Helical" evidence="2">
    <location>
        <begin position="226"/>
        <end position="245"/>
    </location>
</feature>
<name>A0A1F7EZR8_UNCRA</name>
<sequence>MISKTLFLFREALRGFFQSKMLSFIVIMNIALSLFFVGLFFAVFFNLNRLIQSAEDKIQLEVFLEDGAADIHVLKNEIMSTEGVADAEYVSKKDAYRIFKEEIGEEILTAVEGNPLPASFKIKILQPFRTPEKVEAIRESLRRIPFVDEVSSVKDWVPKLERTRNIFVSVSLGAICIIGFAIYFMVSSTVRITLLVRRDLIEIMELLGATPNFIRIPFILEGMLKGLFGGLLSFVFLALVMHFLHRFFPEAALYKQVFAVQVFMGLFLGLVASVQNLRVSDKL</sequence>
<comment type="caution">
    <text evidence="4">The sequence shown here is derived from an EMBL/GenBank/DDBJ whole genome shotgun (WGS) entry which is preliminary data.</text>
</comment>
<evidence type="ECO:0000313" key="5">
    <source>
        <dbReference type="Proteomes" id="UP000179243"/>
    </source>
</evidence>
<dbReference type="GO" id="GO:0016020">
    <property type="term" value="C:membrane"/>
    <property type="evidence" value="ECO:0007669"/>
    <property type="project" value="InterPro"/>
</dbReference>
<dbReference type="PANTHER" id="PTHR47755:SF1">
    <property type="entry name" value="CELL DIVISION PROTEIN FTSX"/>
    <property type="match status" value="1"/>
</dbReference>
<evidence type="ECO:0000313" key="4">
    <source>
        <dbReference type="EMBL" id="OGJ99888.1"/>
    </source>
</evidence>
<evidence type="ECO:0000259" key="3">
    <source>
        <dbReference type="Pfam" id="PF18075"/>
    </source>
</evidence>
<keyword evidence="1" id="KW-0132">Cell division</keyword>
<dbReference type="Pfam" id="PF18075">
    <property type="entry name" value="FtsX_ECD"/>
    <property type="match status" value="1"/>
</dbReference>
<dbReference type="EMBL" id="MFYX01000157">
    <property type="protein sequence ID" value="OGJ99888.1"/>
    <property type="molecule type" value="Genomic_DNA"/>
</dbReference>
<dbReference type="InterPro" id="IPR004513">
    <property type="entry name" value="FtsX"/>
</dbReference>